<feature type="signal peptide" evidence="1">
    <location>
        <begin position="1"/>
        <end position="22"/>
    </location>
</feature>
<dbReference type="AlphaFoldDB" id="A0A921LJ02"/>
<evidence type="ECO:0000256" key="1">
    <source>
        <dbReference type="SAM" id="SignalP"/>
    </source>
</evidence>
<sequence length="299" mass="33342">MKKKLISLLLGLVLVISPMVLSCSDKDEPAVEPDVPVTPDVPLPPVPTPIRWVENEVDGGERGVGIKVTSKTTNNFVFECTPGDKVQSYRLDVYPLCRMYNYLFESGGSGASEEEIEDLILKALYNSEGAGAYTFNRKTLGDSYPNTEFDWTNSKYAQSEIVPGAEYLIITVGCNDEGGQNPADMKICYLKTPSGDVAGHPRVEIDVKASYQAAAIQYVPNEDCKYFYQFCADSEPIDAFIEAYGQNMYIDFMRHWTQTSEDAQVPEEELLYIVDFGYNADSERKFTATTIGLDENKNK</sequence>
<accession>A0A921LJ02</accession>
<keyword evidence="1" id="KW-0732">Signal</keyword>
<dbReference type="PROSITE" id="PS51257">
    <property type="entry name" value="PROKAR_LIPOPROTEIN"/>
    <property type="match status" value="1"/>
</dbReference>
<evidence type="ECO:0008006" key="4">
    <source>
        <dbReference type="Google" id="ProtNLM"/>
    </source>
</evidence>
<gene>
    <name evidence="2" type="ORF">K8V07_20395</name>
</gene>
<protein>
    <recommendedName>
        <fullName evidence="4">DUF4377 domain-containing protein</fullName>
    </recommendedName>
</protein>
<proteinExistence type="predicted"/>
<feature type="chain" id="PRO_5038069503" description="DUF4377 domain-containing protein" evidence="1">
    <location>
        <begin position="23"/>
        <end position="299"/>
    </location>
</feature>
<dbReference type="EMBL" id="DYVL01000225">
    <property type="protein sequence ID" value="HJG14270.1"/>
    <property type="molecule type" value="Genomic_DNA"/>
</dbReference>
<evidence type="ECO:0000313" key="2">
    <source>
        <dbReference type="EMBL" id="HJG14270.1"/>
    </source>
</evidence>
<evidence type="ECO:0000313" key="3">
    <source>
        <dbReference type="Proteomes" id="UP000747074"/>
    </source>
</evidence>
<comment type="caution">
    <text evidence="2">The sequence shown here is derived from an EMBL/GenBank/DDBJ whole genome shotgun (WGS) entry which is preliminary data.</text>
</comment>
<reference evidence="2" key="1">
    <citation type="journal article" date="2021" name="PeerJ">
        <title>Extensive microbial diversity within the chicken gut microbiome revealed by metagenomics and culture.</title>
        <authorList>
            <person name="Gilroy R."/>
            <person name="Ravi A."/>
            <person name="Getino M."/>
            <person name="Pursley I."/>
            <person name="Horton D.L."/>
            <person name="Alikhan N.F."/>
            <person name="Baker D."/>
            <person name="Gharbi K."/>
            <person name="Hall N."/>
            <person name="Watson M."/>
            <person name="Adriaenssens E.M."/>
            <person name="Foster-Nyarko E."/>
            <person name="Jarju S."/>
            <person name="Secka A."/>
            <person name="Antonio M."/>
            <person name="Oren A."/>
            <person name="Chaudhuri R.R."/>
            <person name="La Ragione R."/>
            <person name="Hildebrand F."/>
            <person name="Pallen M.J."/>
        </authorList>
    </citation>
    <scope>NUCLEOTIDE SEQUENCE</scope>
    <source>
        <strain evidence="2">CHK154-13316</strain>
    </source>
</reference>
<organism evidence="2 3">
    <name type="scientific">Bacteroides xylanisolvens</name>
    <dbReference type="NCBI Taxonomy" id="371601"/>
    <lineage>
        <taxon>Bacteria</taxon>
        <taxon>Pseudomonadati</taxon>
        <taxon>Bacteroidota</taxon>
        <taxon>Bacteroidia</taxon>
        <taxon>Bacteroidales</taxon>
        <taxon>Bacteroidaceae</taxon>
        <taxon>Bacteroides</taxon>
    </lineage>
</organism>
<name>A0A921LJ02_9BACE</name>
<reference evidence="2" key="2">
    <citation type="submission" date="2021-09" db="EMBL/GenBank/DDBJ databases">
        <authorList>
            <person name="Gilroy R."/>
        </authorList>
    </citation>
    <scope>NUCLEOTIDE SEQUENCE</scope>
    <source>
        <strain evidence="2">CHK154-13316</strain>
    </source>
</reference>
<dbReference type="Proteomes" id="UP000747074">
    <property type="component" value="Unassembled WGS sequence"/>
</dbReference>